<dbReference type="Proteomes" id="UP000518752">
    <property type="component" value="Unassembled WGS sequence"/>
</dbReference>
<keyword evidence="4" id="KW-1185">Reference proteome</keyword>
<evidence type="ECO:0000256" key="1">
    <source>
        <dbReference type="SAM" id="Phobius"/>
    </source>
</evidence>
<keyword evidence="1" id="KW-0812">Transmembrane</keyword>
<dbReference type="EMBL" id="JAACJN010000142">
    <property type="protein sequence ID" value="KAF5367593.1"/>
    <property type="molecule type" value="Genomic_DNA"/>
</dbReference>
<feature type="transmembrane region" description="Helical" evidence="1">
    <location>
        <begin position="20"/>
        <end position="40"/>
    </location>
</feature>
<evidence type="ECO:0000313" key="4">
    <source>
        <dbReference type="Proteomes" id="UP000518752"/>
    </source>
</evidence>
<dbReference type="InterPro" id="IPR045339">
    <property type="entry name" value="DUF6534"/>
</dbReference>
<keyword evidence="1" id="KW-0472">Membrane</keyword>
<dbReference type="OrthoDB" id="3203775at2759"/>
<accession>A0A8H5GM23</accession>
<feature type="transmembrane region" description="Helical" evidence="1">
    <location>
        <begin position="122"/>
        <end position="148"/>
    </location>
</feature>
<feature type="transmembrane region" description="Helical" evidence="1">
    <location>
        <begin position="160"/>
        <end position="182"/>
    </location>
</feature>
<dbReference type="PANTHER" id="PTHR40465">
    <property type="entry name" value="CHROMOSOME 1, WHOLE GENOME SHOTGUN SEQUENCE"/>
    <property type="match status" value="1"/>
</dbReference>
<proteinExistence type="predicted"/>
<dbReference type="Pfam" id="PF20152">
    <property type="entry name" value="DUF6534"/>
    <property type="match status" value="1"/>
</dbReference>
<dbReference type="AlphaFoldDB" id="A0A8H5GM23"/>
<sequence>MASPAPLQLNFNDLLGTLLLATWITSMLFAVIIRETWFYFRNFPQDRLIVKLVVVLVVLGDMANVVGTHATVYLYSISHWGDLLYLTKQYWSVFVFTVSTAIVTALVQSFLIFRYFALTRNWFFLIFCLLMMGLALASCSATAAIFMLFPEYSERFRAEVPIICWLASSAATDVLISVALIWQLFSIKTSFSQTEGYALIDICRVDSLPLLDSVVKRLIRQTIQTGSASAIIAICTLIAYLKNNSSNVESLFAYLLEKIYVLTLLTNLNMRQTSHAQNNAFRSNDDEMGKRSARINPVTVDTIQMHCSTVVHMDDPYTTPLDRDSRSKIDSDFITKNNFNSEIDI</sequence>
<evidence type="ECO:0000259" key="2">
    <source>
        <dbReference type="Pfam" id="PF20152"/>
    </source>
</evidence>
<feature type="transmembrane region" description="Helical" evidence="1">
    <location>
        <begin position="90"/>
        <end position="113"/>
    </location>
</feature>
<gene>
    <name evidence="3" type="ORF">D9757_010644</name>
</gene>
<feature type="transmembrane region" description="Helical" evidence="1">
    <location>
        <begin position="52"/>
        <end position="78"/>
    </location>
</feature>
<dbReference type="PANTHER" id="PTHR40465:SF1">
    <property type="entry name" value="DUF6534 DOMAIN-CONTAINING PROTEIN"/>
    <property type="match status" value="1"/>
</dbReference>
<reference evidence="3 4" key="1">
    <citation type="journal article" date="2020" name="ISME J.">
        <title>Uncovering the hidden diversity of litter-decomposition mechanisms in mushroom-forming fungi.</title>
        <authorList>
            <person name="Floudas D."/>
            <person name="Bentzer J."/>
            <person name="Ahren D."/>
            <person name="Johansson T."/>
            <person name="Persson P."/>
            <person name="Tunlid A."/>
        </authorList>
    </citation>
    <scope>NUCLEOTIDE SEQUENCE [LARGE SCALE GENOMIC DNA]</scope>
    <source>
        <strain evidence="3 4">CBS 406.79</strain>
    </source>
</reference>
<protein>
    <recommendedName>
        <fullName evidence="2">DUF6534 domain-containing protein</fullName>
    </recommendedName>
</protein>
<evidence type="ECO:0000313" key="3">
    <source>
        <dbReference type="EMBL" id="KAF5367593.1"/>
    </source>
</evidence>
<keyword evidence="1" id="KW-1133">Transmembrane helix</keyword>
<organism evidence="3 4">
    <name type="scientific">Collybiopsis confluens</name>
    <dbReference type="NCBI Taxonomy" id="2823264"/>
    <lineage>
        <taxon>Eukaryota</taxon>
        <taxon>Fungi</taxon>
        <taxon>Dikarya</taxon>
        <taxon>Basidiomycota</taxon>
        <taxon>Agaricomycotina</taxon>
        <taxon>Agaricomycetes</taxon>
        <taxon>Agaricomycetidae</taxon>
        <taxon>Agaricales</taxon>
        <taxon>Marasmiineae</taxon>
        <taxon>Omphalotaceae</taxon>
        <taxon>Collybiopsis</taxon>
    </lineage>
</organism>
<name>A0A8H5GM23_9AGAR</name>
<feature type="domain" description="DUF6534" evidence="2">
    <location>
        <begin position="169"/>
        <end position="272"/>
    </location>
</feature>
<comment type="caution">
    <text evidence="3">The sequence shown here is derived from an EMBL/GenBank/DDBJ whole genome shotgun (WGS) entry which is preliminary data.</text>
</comment>